<dbReference type="Pfam" id="PF01425">
    <property type="entry name" value="Amidase"/>
    <property type="match status" value="1"/>
</dbReference>
<dbReference type="InterPro" id="IPR023631">
    <property type="entry name" value="Amidase_dom"/>
</dbReference>
<dbReference type="SUPFAM" id="SSF75304">
    <property type="entry name" value="Amidase signature (AS) enzymes"/>
    <property type="match status" value="1"/>
</dbReference>
<sequence>MSSGKWQELAKAKREQLQQGIPKEWTISPRSESNVLQIPGECGVLSSQELEITSLSDVSVLLRNIATAKWSSLEVTRAFCKRAAIAHQVTNCLTDAFFDSALKKAAELDDYLQRNGKVVGPLHGLPISLKDQFQVKGYPTPMGYTSWLDKVAEEDAVVVQILRESGAVIYVRTNVPQTLMWTETYNNVYGRTVNPFNTSLTPGGSSGGEAALLAMHGSILGLGTDIGGSSRLPAHFCGVYGFKPSYHRLPWYGAVNSLDGQESISTVVGPMSTSMSGLQIITKAILDAKPWRKDPQALRKPWDHEGYALSEHVGGKRLCFGIMWDDGTLKPHPPVLRALRQVKGALEAAGHSVIDWTPYKHGEIYDVTRAIWYADGGEDYEACLSPTGEPLINSMKPGADPHEVVAHRKPREPLSAYKLWQLHKQKRRLRKEHLDRWESTSSRTGTGRPIDALLCPVAPYVAVPHGQTRSAVYTMIWNALDYPALAIPVTKVDPSVDTVQSRERFFSPDDETLHKLYDPEIFKGVPVGIQLVTQPQEEEALLAMGQIVDDAIRKPSETCGL</sequence>
<feature type="binding site" evidence="4">
    <location>
        <position position="179"/>
    </location>
    <ligand>
        <name>substrate</name>
    </ligand>
</feature>
<protein>
    <submittedName>
        <fullName evidence="6">Amidase</fullName>
    </submittedName>
</protein>
<evidence type="ECO:0000313" key="7">
    <source>
        <dbReference type="Proteomes" id="UP000030669"/>
    </source>
</evidence>
<feature type="active site" description="Charge relay system" evidence="3">
    <location>
        <position position="205"/>
    </location>
</feature>
<feature type="active site" description="Charge relay system" evidence="3">
    <location>
        <position position="130"/>
    </location>
</feature>
<dbReference type="Gene3D" id="3.90.1300.10">
    <property type="entry name" value="Amidase signature (AS) domain"/>
    <property type="match status" value="1"/>
</dbReference>
<dbReference type="Proteomes" id="UP000030669">
    <property type="component" value="Unassembled WGS sequence"/>
</dbReference>
<dbReference type="KEGG" id="gtr:GLOTRDRAFT_31579"/>
<accession>S7S4F8</accession>
<feature type="active site" description="Acyl-ester intermediate" evidence="3">
    <location>
        <position position="229"/>
    </location>
</feature>
<dbReference type="STRING" id="670483.S7S4F8"/>
<dbReference type="PANTHER" id="PTHR46072:SF2">
    <property type="entry name" value="AMIDASE (EUROFUNG)"/>
    <property type="match status" value="1"/>
</dbReference>
<evidence type="ECO:0000256" key="1">
    <source>
        <dbReference type="ARBA" id="ARBA00009199"/>
    </source>
</evidence>
<dbReference type="GO" id="GO:0016787">
    <property type="term" value="F:hydrolase activity"/>
    <property type="evidence" value="ECO:0007669"/>
    <property type="project" value="UniProtKB-KW"/>
</dbReference>
<dbReference type="HOGENOM" id="CLU_009600_9_2_1"/>
<reference evidence="6 7" key="1">
    <citation type="journal article" date="2012" name="Science">
        <title>The Paleozoic origin of enzymatic lignin decomposition reconstructed from 31 fungal genomes.</title>
        <authorList>
            <person name="Floudas D."/>
            <person name="Binder M."/>
            <person name="Riley R."/>
            <person name="Barry K."/>
            <person name="Blanchette R.A."/>
            <person name="Henrissat B."/>
            <person name="Martinez A.T."/>
            <person name="Otillar R."/>
            <person name="Spatafora J.W."/>
            <person name="Yadav J.S."/>
            <person name="Aerts A."/>
            <person name="Benoit I."/>
            <person name="Boyd A."/>
            <person name="Carlson A."/>
            <person name="Copeland A."/>
            <person name="Coutinho P.M."/>
            <person name="de Vries R.P."/>
            <person name="Ferreira P."/>
            <person name="Findley K."/>
            <person name="Foster B."/>
            <person name="Gaskell J."/>
            <person name="Glotzer D."/>
            <person name="Gorecki P."/>
            <person name="Heitman J."/>
            <person name="Hesse C."/>
            <person name="Hori C."/>
            <person name="Igarashi K."/>
            <person name="Jurgens J.A."/>
            <person name="Kallen N."/>
            <person name="Kersten P."/>
            <person name="Kohler A."/>
            <person name="Kuees U."/>
            <person name="Kumar T.K.A."/>
            <person name="Kuo A."/>
            <person name="LaButti K."/>
            <person name="Larrondo L.F."/>
            <person name="Lindquist E."/>
            <person name="Ling A."/>
            <person name="Lombard V."/>
            <person name="Lucas S."/>
            <person name="Lundell T."/>
            <person name="Martin R."/>
            <person name="McLaughlin D.J."/>
            <person name="Morgenstern I."/>
            <person name="Morin E."/>
            <person name="Murat C."/>
            <person name="Nagy L.G."/>
            <person name="Nolan M."/>
            <person name="Ohm R.A."/>
            <person name="Patyshakuliyeva A."/>
            <person name="Rokas A."/>
            <person name="Ruiz-Duenas F.J."/>
            <person name="Sabat G."/>
            <person name="Salamov A."/>
            <person name="Samejima M."/>
            <person name="Schmutz J."/>
            <person name="Slot J.C."/>
            <person name="St John F."/>
            <person name="Stenlid J."/>
            <person name="Sun H."/>
            <person name="Sun S."/>
            <person name="Syed K."/>
            <person name="Tsang A."/>
            <person name="Wiebenga A."/>
            <person name="Young D."/>
            <person name="Pisabarro A."/>
            <person name="Eastwood D.C."/>
            <person name="Martin F."/>
            <person name="Cullen D."/>
            <person name="Grigoriev I.V."/>
            <person name="Hibbett D.S."/>
        </authorList>
    </citation>
    <scope>NUCLEOTIDE SEQUENCE [LARGE SCALE GENOMIC DNA]</scope>
    <source>
        <strain evidence="6 7">ATCC 11539</strain>
    </source>
</reference>
<dbReference type="PIRSF" id="PIRSF001221">
    <property type="entry name" value="Amidase_fungi"/>
    <property type="match status" value="1"/>
</dbReference>
<proteinExistence type="inferred from homology"/>
<evidence type="ECO:0000256" key="4">
    <source>
        <dbReference type="PIRSR" id="PIRSR001221-2"/>
    </source>
</evidence>
<organism evidence="6 7">
    <name type="scientific">Gloeophyllum trabeum (strain ATCC 11539 / FP-39264 / Madison 617)</name>
    <name type="common">Brown rot fungus</name>
    <dbReference type="NCBI Taxonomy" id="670483"/>
    <lineage>
        <taxon>Eukaryota</taxon>
        <taxon>Fungi</taxon>
        <taxon>Dikarya</taxon>
        <taxon>Basidiomycota</taxon>
        <taxon>Agaricomycotina</taxon>
        <taxon>Agaricomycetes</taxon>
        <taxon>Gloeophyllales</taxon>
        <taxon>Gloeophyllaceae</taxon>
        <taxon>Gloeophyllum</taxon>
    </lineage>
</organism>
<keyword evidence="2" id="KW-0378">Hydrolase</keyword>
<feature type="binding site" evidence="4">
    <location>
        <position position="205"/>
    </location>
    <ligand>
        <name>substrate</name>
    </ligand>
</feature>
<feature type="domain" description="Amidase" evidence="5">
    <location>
        <begin position="74"/>
        <end position="542"/>
    </location>
</feature>
<dbReference type="GeneID" id="19305401"/>
<keyword evidence="7" id="KW-1185">Reference proteome</keyword>
<dbReference type="AlphaFoldDB" id="S7S4F8"/>
<evidence type="ECO:0000259" key="5">
    <source>
        <dbReference type="Pfam" id="PF01425"/>
    </source>
</evidence>
<comment type="similarity">
    <text evidence="1">Belongs to the amidase family.</text>
</comment>
<dbReference type="InterPro" id="IPR036928">
    <property type="entry name" value="AS_sf"/>
</dbReference>
<dbReference type="EMBL" id="KB469296">
    <property type="protein sequence ID" value="EPQ60789.1"/>
    <property type="molecule type" value="Genomic_DNA"/>
</dbReference>
<dbReference type="OrthoDB" id="6428749at2759"/>
<dbReference type="PANTHER" id="PTHR46072">
    <property type="entry name" value="AMIDASE-RELATED-RELATED"/>
    <property type="match status" value="1"/>
</dbReference>
<evidence type="ECO:0000256" key="2">
    <source>
        <dbReference type="ARBA" id="ARBA00022801"/>
    </source>
</evidence>
<name>S7S4F8_GLOTA</name>
<gene>
    <name evidence="6" type="ORF">GLOTRDRAFT_31579</name>
</gene>
<dbReference type="eggNOG" id="KOG1212">
    <property type="taxonomic scope" value="Eukaryota"/>
</dbReference>
<dbReference type="OMA" id="WIISPVP"/>
<evidence type="ECO:0000256" key="3">
    <source>
        <dbReference type="PIRSR" id="PIRSR001221-1"/>
    </source>
</evidence>
<evidence type="ECO:0000313" key="6">
    <source>
        <dbReference type="EMBL" id="EPQ60789.1"/>
    </source>
</evidence>
<feature type="binding site" evidence="4">
    <location>
        <begin position="226"/>
        <end position="229"/>
    </location>
    <ligand>
        <name>substrate</name>
    </ligand>
</feature>
<dbReference type="RefSeq" id="XP_007860263.1">
    <property type="nucleotide sequence ID" value="XM_007862072.1"/>
</dbReference>